<organism evidence="2 3">
    <name type="scientific">Rhizoclosmatium globosum</name>
    <dbReference type="NCBI Taxonomy" id="329046"/>
    <lineage>
        <taxon>Eukaryota</taxon>
        <taxon>Fungi</taxon>
        <taxon>Fungi incertae sedis</taxon>
        <taxon>Chytridiomycota</taxon>
        <taxon>Chytridiomycota incertae sedis</taxon>
        <taxon>Chytridiomycetes</taxon>
        <taxon>Chytridiales</taxon>
        <taxon>Chytriomycetaceae</taxon>
        <taxon>Rhizoclosmatium</taxon>
    </lineage>
</organism>
<feature type="compositionally biased region" description="Low complexity" evidence="1">
    <location>
        <begin position="245"/>
        <end position="265"/>
    </location>
</feature>
<feature type="compositionally biased region" description="Low complexity" evidence="1">
    <location>
        <begin position="321"/>
        <end position="336"/>
    </location>
</feature>
<feature type="compositionally biased region" description="Basic and acidic residues" evidence="1">
    <location>
        <begin position="56"/>
        <end position="70"/>
    </location>
</feature>
<evidence type="ECO:0000313" key="3">
    <source>
        <dbReference type="Proteomes" id="UP000193642"/>
    </source>
</evidence>
<feature type="compositionally biased region" description="Polar residues" evidence="1">
    <location>
        <begin position="1"/>
        <end position="27"/>
    </location>
</feature>
<comment type="caution">
    <text evidence="2">The sequence shown here is derived from an EMBL/GenBank/DDBJ whole genome shotgun (WGS) entry which is preliminary data.</text>
</comment>
<gene>
    <name evidence="2" type="ORF">BCR33DRAFT_762168</name>
</gene>
<feature type="region of interest" description="Disordered" evidence="1">
    <location>
        <begin position="245"/>
        <end position="290"/>
    </location>
</feature>
<feature type="compositionally biased region" description="Low complexity" evidence="1">
    <location>
        <begin position="185"/>
        <end position="210"/>
    </location>
</feature>
<feature type="region of interest" description="Disordered" evidence="1">
    <location>
        <begin position="182"/>
        <end position="210"/>
    </location>
</feature>
<dbReference type="Proteomes" id="UP000193642">
    <property type="component" value="Unassembled WGS sequence"/>
</dbReference>
<dbReference type="InterPro" id="IPR027417">
    <property type="entry name" value="P-loop_NTPase"/>
</dbReference>
<reference evidence="2 3" key="1">
    <citation type="submission" date="2016-07" db="EMBL/GenBank/DDBJ databases">
        <title>Pervasive Adenine N6-methylation of Active Genes in Fungi.</title>
        <authorList>
            <consortium name="DOE Joint Genome Institute"/>
            <person name="Mondo S.J."/>
            <person name="Dannebaum R.O."/>
            <person name="Kuo R.C."/>
            <person name="Labutti K."/>
            <person name="Haridas S."/>
            <person name="Kuo A."/>
            <person name="Salamov A."/>
            <person name="Ahrendt S.R."/>
            <person name="Lipzen A."/>
            <person name="Sullivan W."/>
            <person name="Andreopoulos W.B."/>
            <person name="Clum A."/>
            <person name="Lindquist E."/>
            <person name="Daum C."/>
            <person name="Ramamoorthy G.K."/>
            <person name="Gryganskyi A."/>
            <person name="Culley D."/>
            <person name="Magnuson J.K."/>
            <person name="James T.Y."/>
            <person name="O'Malley M.A."/>
            <person name="Stajich J.E."/>
            <person name="Spatafora J.W."/>
            <person name="Visel A."/>
            <person name="Grigoriev I.V."/>
        </authorList>
    </citation>
    <scope>NUCLEOTIDE SEQUENCE [LARGE SCALE GENOMIC DNA]</scope>
    <source>
        <strain evidence="2 3">JEL800</strain>
    </source>
</reference>
<feature type="compositionally biased region" description="Polar residues" evidence="1">
    <location>
        <begin position="352"/>
        <end position="383"/>
    </location>
</feature>
<feature type="compositionally biased region" description="Low complexity" evidence="1">
    <location>
        <begin position="35"/>
        <end position="49"/>
    </location>
</feature>
<dbReference type="Gene3D" id="1.10.10.2360">
    <property type="match status" value="1"/>
</dbReference>
<keyword evidence="3" id="KW-1185">Reference proteome</keyword>
<feature type="region of interest" description="Disordered" evidence="1">
    <location>
        <begin position="321"/>
        <end position="383"/>
    </location>
</feature>
<dbReference type="OrthoDB" id="2316594at2759"/>
<evidence type="ECO:0008006" key="4">
    <source>
        <dbReference type="Google" id="ProtNLM"/>
    </source>
</evidence>
<feature type="compositionally biased region" description="Low complexity" evidence="1">
    <location>
        <begin position="276"/>
        <end position="289"/>
    </location>
</feature>
<evidence type="ECO:0000256" key="1">
    <source>
        <dbReference type="SAM" id="MobiDB-lite"/>
    </source>
</evidence>
<dbReference type="EMBL" id="MCGO01000005">
    <property type="protein sequence ID" value="ORY51411.1"/>
    <property type="molecule type" value="Genomic_DNA"/>
</dbReference>
<protein>
    <recommendedName>
        <fullName evidence="4">P-loop containing nucleoside triphosphate hydrolase protein</fullName>
    </recommendedName>
</protein>
<dbReference type="Gene3D" id="3.40.50.300">
    <property type="entry name" value="P-loop containing nucleotide triphosphate hydrolases"/>
    <property type="match status" value="1"/>
</dbReference>
<feature type="region of interest" description="Disordered" evidence="1">
    <location>
        <begin position="1"/>
        <end position="95"/>
    </location>
</feature>
<dbReference type="AlphaFoldDB" id="A0A1Y2CWK1"/>
<dbReference type="SUPFAM" id="SSF52540">
    <property type="entry name" value="P-loop containing nucleoside triphosphate hydrolases"/>
    <property type="match status" value="1"/>
</dbReference>
<sequence>MTSEDATTSAQPTVTASPPTGSFSFTVPQPVIASTTGGSISAPTTTPTTKKARVLTTRDSRTTPSRDRRTSATVTPRNKASDFSPIPPRIGSDSDTKASLVSVVKSTTETCNGGTLYPPYTAFIERETNNDVPTVVHFVSITANYAYRNWSFEELRVSDYLAGRKYSTKASVQDEKPNQTLNSIFSSVPRSSSTLSSSTPPQTLFSFKSTSSVEESTTSMSSTPTSIAQPAVLSSEIKKSFPMFSAPASDGSTSSAPSDSTPLLSFKSKEGPNLETAQTNPTPTAPTAPLFSFNASEKKNMQPTPNPIPGFSLKVTPIMSTKSSPTPITSTPSCSIAAPSNIKPSENAKEFTASSAAKSMNPTPTPSFGRQPQSSPSNVKAPSSNYESILHSIDRLNVSDKQKEPSRVPSISEFLKASIVKPKGLRAHGMVLANQRTKSNFEESSFLGMLVDNAASGVEDDGVEAEEVFLNVHEPFCLVALGVQGAGKSHTMSVILENCLLSTRNQTSGSAADRGMIDVKEPMCALVLHYDQNPHSLCESTGLINPAAGMVEGVPRLLRERMTVLVSPSYFKQRRDFYGSYCDVRPLLFSWNSLSADHIKKLMRVDEEGNQLYMATLLELLRNYQRADRKPDFRAFLAEVKEASNAKNQEAPLIQRLNILQSFIIESEKNSHIRHHALDLGTLVQKGNLIVVDLTDPMLSASEVNGVFQLLVEKFRVAPLTNGSKVLALDEVHKFMDGNSSDGLSAAILDTVRLMRHDGIRVVLSTQSPRALLPEILELVSVAVMHRFHSRDWFSYLRAKIPLEESDFDKIVELEPGEAVVFAGRHLLEARKNYKEGDKEMKREGKQFTFKIGVRPRLTADRGSSRMNK</sequence>
<proteinExistence type="predicted"/>
<evidence type="ECO:0000313" key="2">
    <source>
        <dbReference type="EMBL" id="ORY51411.1"/>
    </source>
</evidence>
<dbReference type="STRING" id="329046.A0A1Y2CWK1"/>
<accession>A0A1Y2CWK1</accession>
<name>A0A1Y2CWK1_9FUNG</name>